<evidence type="ECO:0000256" key="5">
    <source>
        <dbReference type="ARBA" id="ARBA00022618"/>
    </source>
</evidence>
<dbReference type="GO" id="GO:0031145">
    <property type="term" value="P:anaphase-promoting complex-dependent catabolic process"/>
    <property type="evidence" value="ECO:0007669"/>
    <property type="project" value="InterPro"/>
</dbReference>
<keyword evidence="8" id="KW-0175">Coiled coil</keyword>
<dbReference type="GO" id="GO:0051301">
    <property type="term" value="P:cell division"/>
    <property type="evidence" value="ECO:0007669"/>
    <property type="project" value="UniProtKB-KW"/>
</dbReference>
<evidence type="ECO:0000256" key="11">
    <source>
        <dbReference type="ARBA" id="ARBA00032907"/>
    </source>
</evidence>
<evidence type="ECO:0000256" key="3">
    <source>
        <dbReference type="ARBA" id="ARBA00007939"/>
    </source>
</evidence>
<dbReference type="Pfam" id="PF10471">
    <property type="entry name" value="ANAPC_CDC26"/>
    <property type="match status" value="1"/>
</dbReference>
<proteinExistence type="inferred from homology"/>
<sequence>MLRRDPTRIELKIDDLEEYNNMKKESLEADSKTKSACSDGTSATPAQDSFDFGLPLRTRTEIIHSRIGYDPKPTPTSSGLPIHR</sequence>
<dbReference type="Proteomes" id="UP000030746">
    <property type="component" value="Unassembled WGS sequence"/>
</dbReference>
<evidence type="ECO:0000313" key="14">
    <source>
        <dbReference type="Proteomes" id="UP000030746"/>
    </source>
</evidence>
<keyword evidence="7" id="KW-0833">Ubl conjugation pathway</keyword>
<evidence type="ECO:0000256" key="8">
    <source>
        <dbReference type="ARBA" id="ARBA00023054"/>
    </source>
</evidence>
<feature type="compositionally biased region" description="Polar residues" evidence="12">
    <location>
        <begin position="34"/>
        <end position="47"/>
    </location>
</feature>
<protein>
    <recommendedName>
        <fullName evidence="4">Anaphase-promoting complex subunit CDC26</fullName>
    </recommendedName>
    <alternativeName>
        <fullName evidence="11">Cell division cycle protein 26 homolog</fullName>
    </alternativeName>
</protein>
<feature type="region of interest" description="Disordered" evidence="12">
    <location>
        <begin position="24"/>
        <end position="53"/>
    </location>
</feature>
<dbReference type="RefSeq" id="XP_009056511.1">
    <property type="nucleotide sequence ID" value="XM_009058263.1"/>
</dbReference>
<evidence type="ECO:0000256" key="7">
    <source>
        <dbReference type="ARBA" id="ARBA00022786"/>
    </source>
</evidence>
<feature type="compositionally biased region" description="Basic and acidic residues" evidence="12">
    <location>
        <begin position="24"/>
        <end position="33"/>
    </location>
</feature>
<dbReference type="AlphaFoldDB" id="V4BUP1"/>
<accession>V4BUP1</accession>
<dbReference type="HOGENOM" id="CLU_190086_0_0_1"/>
<name>V4BUP1_LOTGI</name>
<comment type="similarity">
    <text evidence="3">Belongs to the CDC26 family.</text>
</comment>
<dbReference type="EMBL" id="KB202014">
    <property type="protein sequence ID" value="ESO92824.1"/>
    <property type="molecule type" value="Genomic_DNA"/>
</dbReference>
<gene>
    <name evidence="13" type="ORF">LOTGIDRAFT_190326</name>
</gene>
<keyword evidence="14" id="KW-1185">Reference proteome</keyword>
<evidence type="ECO:0000313" key="13">
    <source>
        <dbReference type="EMBL" id="ESO92824.1"/>
    </source>
</evidence>
<dbReference type="GO" id="GO:0005680">
    <property type="term" value="C:anaphase-promoting complex"/>
    <property type="evidence" value="ECO:0007669"/>
    <property type="project" value="InterPro"/>
</dbReference>
<evidence type="ECO:0000256" key="6">
    <source>
        <dbReference type="ARBA" id="ARBA00022776"/>
    </source>
</evidence>
<dbReference type="KEGG" id="lgi:LOTGIDRAFT_190326"/>
<evidence type="ECO:0000256" key="2">
    <source>
        <dbReference type="ARBA" id="ARBA00004906"/>
    </source>
</evidence>
<keyword evidence="9" id="KW-0539">Nucleus</keyword>
<evidence type="ECO:0000256" key="12">
    <source>
        <dbReference type="SAM" id="MobiDB-lite"/>
    </source>
</evidence>
<keyword evidence="5" id="KW-0132">Cell division</keyword>
<dbReference type="OMA" id="GQMINER"/>
<dbReference type="GeneID" id="20244889"/>
<keyword evidence="10" id="KW-0131">Cell cycle</keyword>
<dbReference type="STRING" id="225164.V4BUP1"/>
<organism evidence="13 14">
    <name type="scientific">Lottia gigantea</name>
    <name type="common">Giant owl limpet</name>
    <dbReference type="NCBI Taxonomy" id="225164"/>
    <lineage>
        <taxon>Eukaryota</taxon>
        <taxon>Metazoa</taxon>
        <taxon>Spiralia</taxon>
        <taxon>Lophotrochozoa</taxon>
        <taxon>Mollusca</taxon>
        <taxon>Gastropoda</taxon>
        <taxon>Patellogastropoda</taxon>
        <taxon>Lottioidea</taxon>
        <taxon>Lottiidae</taxon>
        <taxon>Lottia</taxon>
    </lineage>
</organism>
<evidence type="ECO:0000256" key="10">
    <source>
        <dbReference type="ARBA" id="ARBA00023306"/>
    </source>
</evidence>
<dbReference type="OrthoDB" id="2422341at2759"/>
<evidence type="ECO:0000256" key="1">
    <source>
        <dbReference type="ARBA" id="ARBA00004123"/>
    </source>
</evidence>
<dbReference type="InterPro" id="IPR018860">
    <property type="entry name" value="APC_suCDC26"/>
</dbReference>
<keyword evidence="6" id="KW-0498">Mitosis</keyword>
<comment type="subcellular location">
    <subcellularLocation>
        <location evidence="1">Nucleus</location>
    </subcellularLocation>
</comment>
<reference evidence="13 14" key="1">
    <citation type="journal article" date="2013" name="Nature">
        <title>Insights into bilaterian evolution from three spiralian genomes.</title>
        <authorList>
            <person name="Simakov O."/>
            <person name="Marletaz F."/>
            <person name="Cho S.J."/>
            <person name="Edsinger-Gonzales E."/>
            <person name="Havlak P."/>
            <person name="Hellsten U."/>
            <person name="Kuo D.H."/>
            <person name="Larsson T."/>
            <person name="Lv J."/>
            <person name="Arendt D."/>
            <person name="Savage R."/>
            <person name="Osoegawa K."/>
            <person name="de Jong P."/>
            <person name="Grimwood J."/>
            <person name="Chapman J.A."/>
            <person name="Shapiro H."/>
            <person name="Aerts A."/>
            <person name="Otillar R.P."/>
            <person name="Terry A.Y."/>
            <person name="Boore J.L."/>
            <person name="Grigoriev I.V."/>
            <person name="Lindberg D.R."/>
            <person name="Seaver E.C."/>
            <person name="Weisblat D.A."/>
            <person name="Putnam N.H."/>
            <person name="Rokhsar D.S."/>
        </authorList>
    </citation>
    <scope>NUCLEOTIDE SEQUENCE [LARGE SCALE GENOMIC DNA]</scope>
</reference>
<evidence type="ECO:0000256" key="9">
    <source>
        <dbReference type="ARBA" id="ARBA00023242"/>
    </source>
</evidence>
<dbReference type="PANTHER" id="PTHR28579:SF1">
    <property type="entry name" value="ANAPHASE-PROMOTING COMPLEX SUBUNIT CDC26"/>
    <property type="match status" value="1"/>
</dbReference>
<comment type="pathway">
    <text evidence="2">Protein modification; protein ubiquitination.</text>
</comment>
<dbReference type="GO" id="GO:0007346">
    <property type="term" value="P:regulation of mitotic cell cycle"/>
    <property type="evidence" value="ECO:0007669"/>
    <property type="project" value="TreeGrafter"/>
</dbReference>
<dbReference type="PANTHER" id="PTHR28579">
    <property type="entry name" value="ANAPHASE-PROMOTING COMPLEX SUBUNIT CDC26"/>
    <property type="match status" value="1"/>
</dbReference>
<dbReference type="GO" id="GO:0070979">
    <property type="term" value="P:protein K11-linked ubiquitination"/>
    <property type="evidence" value="ECO:0007669"/>
    <property type="project" value="TreeGrafter"/>
</dbReference>
<evidence type="ECO:0000256" key="4">
    <source>
        <dbReference type="ARBA" id="ARBA00018549"/>
    </source>
</evidence>
<dbReference type="CTD" id="20244889"/>